<keyword evidence="3" id="KW-1185">Reference proteome</keyword>
<dbReference type="Proteomes" id="UP000700334">
    <property type="component" value="Unassembled WGS sequence"/>
</dbReference>
<feature type="region of interest" description="Disordered" evidence="1">
    <location>
        <begin position="1"/>
        <end position="20"/>
    </location>
</feature>
<name>A0A8J5ZSE1_GALPY</name>
<reference evidence="2" key="1">
    <citation type="journal article" date="2021" name="Evol. Appl.">
        <title>The genome of the Pyrenean desman and the effects of bottlenecks and inbreeding on the genomic landscape of an endangered species.</title>
        <authorList>
            <person name="Escoda L."/>
            <person name="Castresana J."/>
        </authorList>
    </citation>
    <scope>NUCLEOTIDE SEQUENCE</scope>
    <source>
        <strain evidence="2">IBE-C5619</strain>
    </source>
</reference>
<gene>
    <name evidence="2" type="ORF">J0S82_020072</name>
</gene>
<accession>A0A8J5ZSE1</accession>
<evidence type="ECO:0000313" key="2">
    <source>
        <dbReference type="EMBL" id="KAG8508784.1"/>
    </source>
</evidence>
<evidence type="ECO:0000313" key="3">
    <source>
        <dbReference type="Proteomes" id="UP000700334"/>
    </source>
</evidence>
<organism evidence="2 3">
    <name type="scientific">Galemys pyrenaicus</name>
    <name type="common">Iberian desman</name>
    <name type="synonym">Pyrenean desman</name>
    <dbReference type="NCBI Taxonomy" id="202257"/>
    <lineage>
        <taxon>Eukaryota</taxon>
        <taxon>Metazoa</taxon>
        <taxon>Chordata</taxon>
        <taxon>Craniata</taxon>
        <taxon>Vertebrata</taxon>
        <taxon>Euteleostomi</taxon>
        <taxon>Mammalia</taxon>
        <taxon>Eutheria</taxon>
        <taxon>Laurasiatheria</taxon>
        <taxon>Eulipotyphla</taxon>
        <taxon>Talpidae</taxon>
        <taxon>Galemys</taxon>
    </lineage>
</organism>
<protein>
    <submittedName>
        <fullName evidence="2">Uncharacterized protein</fullName>
    </submittedName>
</protein>
<dbReference type="AlphaFoldDB" id="A0A8J5ZSE1"/>
<evidence type="ECO:0000256" key="1">
    <source>
        <dbReference type="SAM" id="MobiDB-lite"/>
    </source>
</evidence>
<sequence length="80" mass="8826">MRKRRSRYHPPSGDPRHCDIQSNLNILGRAPSGETSLTTAPSSIKFLDSAMKTEGNNTLMSMMDVKSSKDQIKTGCEEAL</sequence>
<dbReference type="EMBL" id="JAGFMF010011983">
    <property type="protein sequence ID" value="KAG8508784.1"/>
    <property type="molecule type" value="Genomic_DNA"/>
</dbReference>
<proteinExistence type="predicted"/>
<comment type="caution">
    <text evidence="2">The sequence shown here is derived from an EMBL/GenBank/DDBJ whole genome shotgun (WGS) entry which is preliminary data.</text>
</comment>